<evidence type="ECO:0000313" key="2">
    <source>
        <dbReference type="EMBL" id="PIA16773.1"/>
    </source>
</evidence>
<proteinExistence type="predicted"/>
<protein>
    <submittedName>
        <fullName evidence="2">Uncharacterized protein</fullName>
    </submittedName>
</protein>
<feature type="region of interest" description="Disordered" evidence="1">
    <location>
        <begin position="93"/>
        <end position="122"/>
    </location>
</feature>
<evidence type="ECO:0000313" key="3">
    <source>
        <dbReference type="Proteomes" id="UP000242474"/>
    </source>
</evidence>
<feature type="compositionally biased region" description="Polar residues" evidence="1">
    <location>
        <begin position="22"/>
        <end position="38"/>
    </location>
</feature>
<dbReference type="AlphaFoldDB" id="A0A2G5BCN9"/>
<feature type="region of interest" description="Disordered" evidence="1">
    <location>
        <begin position="1"/>
        <end position="52"/>
    </location>
</feature>
<sequence>MTFSPVIRTHEETETQQQHQQKSAQTDSRAELSASNRASVGATEPSALLTGAATEKIYYSTRGTENAQGSSSSSNSDTLEQMAVIDWCTATPQHSHSLSPFAATEGSTLPSKRRRSSPQIDSRTALAAELQNQGDSSRCA</sequence>
<name>A0A2G5BCN9_COERN</name>
<keyword evidence="3" id="KW-1185">Reference proteome</keyword>
<organism evidence="2 3">
    <name type="scientific">Coemansia reversa (strain ATCC 12441 / NRRL 1564)</name>
    <dbReference type="NCBI Taxonomy" id="763665"/>
    <lineage>
        <taxon>Eukaryota</taxon>
        <taxon>Fungi</taxon>
        <taxon>Fungi incertae sedis</taxon>
        <taxon>Zoopagomycota</taxon>
        <taxon>Kickxellomycotina</taxon>
        <taxon>Kickxellomycetes</taxon>
        <taxon>Kickxellales</taxon>
        <taxon>Kickxellaceae</taxon>
        <taxon>Coemansia</taxon>
    </lineage>
</organism>
<evidence type="ECO:0000256" key="1">
    <source>
        <dbReference type="SAM" id="MobiDB-lite"/>
    </source>
</evidence>
<feature type="non-terminal residue" evidence="2">
    <location>
        <position position="140"/>
    </location>
</feature>
<dbReference type="EMBL" id="KZ303498">
    <property type="protein sequence ID" value="PIA16773.1"/>
    <property type="molecule type" value="Genomic_DNA"/>
</dbReference>
<gene>
    <name evidence="2" type="ORF">COEREDRAFT_81115</name>
</gene>
<dbReference type="Proteomes" id="UP000242474">
    <property type="component" value="Unassembled WGS sequence"/>
</dbReference>
<accession>A0A2G5BCN9</accession>
<reference evidence="2 3" key="1">
    <citation type="journal article" date="2015" name="Genome Biol. Evol.">
        <title>Phylogenomic analyses indicate that early fungi evolved digesting cell walls of algal ancestors of land plants.</title>
        <authorList>
            <person name="Chang Y."/>
            <person name="Wang S."/>
            <person name="Sekimoto S."/>
            <person name="Aerts A.L."/>
            <person name="Choi C."/>
            <person name="Clum A."/>
            <person name="LaButti K.M."/>
            <person name="Lindquist E.A."/>
            <person name="Yee Ngan C."/>
            <person name="Ohm R.A."/>
            <person name="Salamov A.A."/>
            <person name="Grigoriev I.V."/>
            <person name="Spatafora J.W."/>
            <person name="Berbee M.L."/>
        </authorList>
    </citation>
    <scope>NUCLEOTIDE SEQUENCE [LARGE SCALE GENOMIC DNA]</scope>
    <source>
        <strain evidence="2 3">NRRL 1564</strain>
    </source>
</reference>